<dbReference type="EMBL" id="CP036275">
    <property type="protein sequence ID" value="QDU36692.1"/>
    <property type="molecule type" value="Genomic_DNA"/>
</dbReference>
<evidence type="ECO:0000313" key="1">
    <source>
        <dbReference type="EMBL" id="QDU36692.1"/>
    </source>
</evidence>
<proteinExistence type="predicted"/>
<accession>A0A517Z2J2</accession>
<dbReference type="KEGG" id="mri:Mal4_09800"/>
<protein>
    <recommendedName>
        <fullName evidence="3">Sulfotransferase domain protein</fullName>
    </recommendedName>
</protein>
<keyword evidence="2" id="KW-1185">Reference proteome</keyword>
<dbReference type="RefSeq" id="WP_197444088.1">
    <property type="nucleotide sequence ID" value="NZ_CP036275.1"/>
</dbReference>
<dbReference type="Pfam" id="PF13469">
    <property type="entry name" value="Sulfotransfer_3"/>
    <property type="match status" value="1"/>
</dbReference>
<gene>
    <name evidence="1" type="ORF">Mal4_09800</name>
</gene>
<sequence length="282" mass="31670">MNNYLGTTMVENPVFVLGCGWRTGSTLLQRLLCSHPEIHIWGENHGMLHMLQQAAETVDGYEGVARKHLDAYQRSGTDAWIPMMNPAPECFESGLRALLDSYYGVPAVQFGKPRWGFKEVRYGADVAAFLQKLFPAARFLVIVRHPADCLASARATRTLFLKKGLLADVGGSDSFLRHWADLGRSFLHADAGAAMLRLRYEDIVSEPETALQLIGDFLDVNPDDLDRQVFEVRRRGWLGRDPRLTAEDRDALAQEWLWEVAGNFDYFPRCADSSLPNGQLQG</sequence>
<reference evidence="1 2" key="1">
    <citation type="submission" date="2019-02" db="EMBL/GenBank/DDBJ databases">
        <title>Deep-cultivation of Planctomycetes and their phenomic and genomic characterization uncovers novel biology.</title>
        <authorList>
            <person name="Wiegand S."/>
            <person name="Jogler M."/>
            <person name="Boedeker C."/>
            <person name="Pinto D."/>
            <person name="Vollmers J."/>
            <person name="Rivas-Marin E."/>
            <person name="Kohn T."/>
            <person name="Peeters S.H."/>
            <person name="Heuer A."/>
            <person name="Rast P."/>
            <person name="Oberbeckmann S."/>
            <person name="Bunk B."/>
            <person name="Jeske O."/>
            <person name="Meyerdierks A."/>
            <person name="Storesund J.E."/>
            <person name="Kallscheuer N."/>
            <person name="Luecker S."/>
            <person name="Lage O.M."/>
            <person name="Pohl T."/>
            <person name="Merkel B.J."/>
            <person name="Hornburger P."/>
            <person name="Mueller R.-W."/>
            <person name="Bruemmer F."/>
            <person name="Labrenz M."/>
            <person name="Spormann A.M."/>
            <person name="Op den Camp H."/>
            <person name="Overmann J."/>
            <person name="Amann R."/>
            <person name="Jetten M.S.M."/>
            <person name="Mascher T."/>
            <person name="Medema M.H."/>
            <person name="Devos D.P."/>
            <person name="Kaster A.-K."/>
            <person name="Ovreas L."/>
            <person name="Rohde M."/>
            <person name="Galperin M.Y."/>
            <person name="Jogler C."/>
        </authorList>
    </citation>
    <scope>NUCLEOTIDE SEQUENCE [LARGE SCALE GENOMIC DNA]</scope>
    <source>
        <strain evidence="1 2">Mal4</strain>
    </source>
</reference>
<name>A0A517Z2J2_9PLAN</name>
<organism evidence="1 2">
    <name type="scientific">Maioricimonas rarisocia</name>
    <dbReference type="NCBI Taxonomy" id="2528026"/>
    <lineage>
        <taxon>Bacteria</taxon>
        <taxon>Pseudomonadati</taxon>
        <taxon>Planctomycetota</taxon>
        <taxon>Planctomycetia</taxon>
        <taxon>Planctomycetales</taxon>
        <taxon>Planctomycetaceae</taxon>
        <taxon>Maioricimonas</taxon>
    </lineage>
</organism>
<dbReference type="SUPFAM" id="SSF52540">
    <property type="entry name" value="P-loop containing nucleoside triphosphate hydrolases"/>
    <property type="match status" value="1"/>
</dbReference>
<dbReference type="AlphaFoldDB" id="A0A517Z2J2"/>
<dbReference type="Proteomes" id="UP000320496">
    <property type="component" value="Chromosome"/>
</dbReference>
<evidence type="ECO:0008006" key="3">
    <source>
        <dbReference type="Google" id="ProtNLM"/>
    </source>
</evidence>
<evidence type="ECO:0000313" key="2">
    <source>
        <dbReference type="Proteomes" id="UP000320496"/>
    </source>
</evidence>
<dbReference type="InterPro" id="IPR027417">
    <property type="entry name" value="P-loop_NTPase"/>
</dbReference>
<dbReference type="Gene3D" id="3.40.50.300">
    <property type="entry name" value="P-loop containing nucleotide triphosphate hydrolases"/>
    <property type="match status" value="1"/>
</dbReference>